<evidence type="ECO:0000259" key="7">
    <source>
        <dbReference type="Pfam" id="PF00881"/>
    </source>
</evidence>
<evidence type="ECO:0000256" key="3">
    <source>
        <dbReference type="ARBA" id="ARBA00007118"/>
    </source>
</evidence>
<evidence type="ECO:0000256" key="2">
    <source>
        <dbReference type="ARBA" id="ARBA00004496"/>
    </source>
</evidence>
<dbReference type="GO" id="GO:0005737">
    <property type="term" value="C:cytoplasm"/>
    <property type="evidence" value="ECO:0007669"/>
    <property type="project" value="UniProtKB-SubCell"/>
</dbReference>
<comment type="subcellular location">
    <subcellularLocation>
        <location evidence="2">Cytoplasm</location>
    </subcellularLocation>
    <subcellularLocation>
        <location evidence="1">Nucleus</location>
    </subcellularLocation>
</comment>
<name>A0A0F7TGE9_PENBI</name>
<evidence type="ECO:0000313" key="8">
    <source>
        <dbReference type="EMBL" id="CEJ54586.1"/>
    </source>
</evidence>
<evidence type="ECO:0000313" key="9">
    <source>
        <dbReference type="Proteomes" id="UP000042958"/>
    </source>
</evidence>
<dbReference type="Proteomes" id="UP000042958">
    <property type="component" value="Unassembled WGS sequence"/>
</dbReference>
<proteinExistence type="inferred from homology"/>
<dbReference type="PANTHER" id="PTHR43035:SF3">
    <property type="entry name" value="NITROREDUCTASE DOMAIN-CONTAINING PROTEIN"/>
    <property type="match status" value="1"/>
</dbReference>
<evidence type="ECO:0000256" key="1">
    <source>
        <dbReference type="ARBA" id="ARBA00004123"/>
    </source>
</evidence>
<keyword evidence="5" id="KW-0560">Oxidoreductase</keyword>
<dbReference type="InterPro" id="IPR029479">
    <property type="entry name" value="Nitroreductase"/>
</dbReference>
<keyword evidence="9" id="KW-1185">Reference proteome</keyword>
<dbReference type="GO" id="GO:0034599">
    <property type="term" value="P:cellular response to oxidative stress"/>
    <property type="evidence" value="ECO:0007669"/>
    <property type="project" value="InterPro"/>
</dbReference>
<dbReference type="STRING" id="104259.A0A0F7TGE9"/>
<dbReference type="FunFam" id="3.40.109.10:FF:000001">
    <property type="entry name" value="Nitroreductase family"/>
    <property type="match status" value="1"/>
</dbReference>
<keyword evidence="6" id="KW-0539">Nucleus</keyword>
<dbReference type="Pfam" id="PF00881">
    <property type="entry name" value="Nitroreductase"/>
    <property type="match status" value="1"/>
</dbReference>
<dbReference type="GO" id="GO:0005634">
    <property type="term" value="C:nucleus"/>
    <property type="evidence" value="ECO:0007669"/>
    <property type="project" value="UniProtKB-SubCell"/>
</dbReference>
<dbReference type="CDD" id="cd02140">
    <property type="entry name" value="Frm2-like"/>
    <property type="match status" value="1"/>
</dbReference>
<protein>
    <recommendedName>
        <fullName evidence="7">Nitroreductase domain-containing protein</fullName>
    </recommendedName>
</protein>
<reference evidence="9" key="1">
    <citation type="journal article" date="2015" name="Genome Announc.">
        <title>Draft genome sequence of the fungus Penicillium brasilianum MG11.</title>
        <authorList>
            <person name="Horn F."/>
            <person name="Linde J."/>
            <person name="Mattern D.J."/>
            <person name="Walther G."/>
            <person name="Guthke R."/>
            <person name="Brakhage A.A."/>
            <person name="Valiante V."/>
        </authorList>
    </citation>
    <scope>NUCLEOTIDE SEQUENCE [LARGE SCALE GENOMIC DNA]</scope>
    <source>
        <strain evidence="9">MG11</strain>
    </source>
</reference>
<accession>A0A0F7TGE9</accession>
<keyword evidence="4" id="KW-0963">Cytoplasm</keyword>
<organism evidence="8 9">
    <name type="scientific">Penicillium brasilianum</name>
    <dbReference type="NCBI Taxonomy" id="104259"/>
    <lineage>
        <taxon>Eukaryota</taxon>
        <taxon>Fungi</taxon>
        <taxon>Dikarya</taxon>
        <taxon>Ascomycota</taxon>
        <taxon>Pezizomycotina</taxon>
        <taxon>Eurotiomycetes</taxon>
        <taxon>Eurotiomycetidae</taxon>
        <taxon>Eurotiales</taxon>
        <taxon>Aspergillaceae</taxon>
        <taxon>Penicillium</taxon>
    </lineage>
</organism>
<sequence>MAARAFRSASNLHSICRTIGSTTCTRRVVSGPTLPSQIKGQLPLQRRSFTLSLPNSFSSSSPTSSAATMSTTDALVQAAQSRRTIYKLGKNSPVADSKIEELVNAAILNVPSSFNTQSTRLVVLLREEHDNLWDLTIETFKGLVASGTVPEEVFQKQTLPKLQGFKAAYGTILFYEDPAHIKPFQEKFATYKAHFEPWAEHSNAMHQYFLWTALETLGFGANLQHYNPLIDTPVAQKWNIPTEWRLISQLVFGSPEAAAGEKVQKPIEERVKIFGKQ</sequence>
<dbReference type="GO" id="GO:0016491">
    <property type="term" value="F:oxidoreductase activity"/>
    <property type="evidence" value="ECO:0007669"/>
    <property type="project" value="UniProtKB-KW"/>
</dbReference>
<dbReference type="Gene3D" id="3.40.109.10">
    <property type="entry name" value="NADH Oxidase"/>
    <property type="match status" value="1"/>
</dbReference>
<dbReference type="EMBL" id="CDHK01000001">
    <property type="protein sequence ID" value="CEJ54586.1"/>
    <property type="molecule type" value="Genomic_DNA"/>
</dbReference>
<evidence type="ECO:0000256" key="5">
    <source>
        <dbReference type="ARBA" id="ARBA00023002"/>
    </source>
</evidence>
<dbReference type="OrthoDB" id="2138173at2759"/>
<evidence type="ECO:0000256" key="6">
    <source>
        <dbReference type="ARBA" id="ARBA00023242"/>
    </source>
</evidence>
<evidence type="ECO:0000256" key="4">
    <source>
        <dbReference type="ARBA" id="ARBA00022490"/>
    </source>
</evidence>
<dbReference type="PANTHER" id="PTHR43035">
    <property type="entry name" value="FATTY ACID REPRESSION MUTANT PROTEIN 2-RELATED"/>
    <property type="match status" value="1"/>
</dbReference>
<dbReference type="InterPro" id="IPR033877">
    <property type="entry name" value="Frm2/Hbn1"/>
</dbReference>
<dbReference type="InterPro" id="IPR000415">
    <property type="entry name" value="Nitroreductase-like"/>
</dbReference>
<dbReference type="AlphaFoldDB" id="A0A0F7TGE9"/>
<dbReference type="SUPFAM" id="SSF55469">
    <property type="entry name" value="FMN-dependent nitroreductase-like"/>
    <property type="match status" value="1"/>
</dbReference>
<feature type="domain" description="Nitroreductase" evidence="7">
    <location>
        <begin position="80"/>
        <end position="253"/>
    </location>
</feature>
<comment type="similarity">
    <text evidence="3">Belongs to the nitroreductase family.</text>
</comment>
<gene>
    <name evidence="8" type="ORF">PMG11_00890</name>
</gene>